<name>A0A225WE40_9STRA</name>
<protein>
    <submittedName>
        <fullName evidence="2">Uncharacterized protein</fullName>
    </submittedName>
</protein>
<evidence type="ECO:0000256" key="1">
    <source>
        <dbReference type="SAM" id="MobiDB-lite"/>
    </source>
</evidence>
<accession>A0A225WE40</accession>
<dbReference type="AlphaFoldDB" id="A0A225WE40"/>
<reference evidence="3" key="1">
    <citation type="submission" date="2017-03" db="EMBL/GenBank/DDBJ databases">
        <title>Phytopthora megakarya and P. palmivora, two closely related causual agents of cacao black pod achieved similar genome size and gene model numbers by different mechanisms.</title>
        <authorList>
            <person name="Ali S."/>
            <person name="Shao J."/>
            <person name="Larry D.J."/>
            <person name="Kronmiller B."/>
            <person name="Shen D."/>
            <person name="Strem M.D."/>
            <person name="Melnick R.L."/>
            <person name="Guiltinan M.J."/>
            <person name="Tyler B.M."/>
            <person name="Meinhardt L.W."/>
            <person name="Bailey B.A."/>
        </authorList>
    </citation>
    <scope>NUCLEOTIDE SEQUENCE [LARGE SCALE GENOMIC DNA]</scope>
    <source>
        <strain evidence="3">zdho120</strain>
    </source>
</reference>
<dbReference type="EMBL" id="NBNE01001012">
    <property type="protein sequence ID" value="OWZ16006.1"/>
    <property type="molecule type" value="Genomic_DNA"/>
</dbReference>
<comment type="caution">
    <text evidence="2">The sequence shown here is derived from an EMBL/GenBank/DDBJ whole genome shotgun (WGS) entry which is preliminary data.</text>
</comment>
<evidence type="ECO:0000313" key="2">
    <source>
        <dbReference type="EMBL" id="OWZ16006.1"/>
    </source>
</evidence>
<sequence>MYNSNEDAFSDGKPPARATDSPHLGQMEAQELNDDAWKRAPTTESQSTQSGQNQEQETDLASAADQYGSQTAWDPDQWTGDLDDILQRLEGPAIHHELKREIIYILQVVNARTGELLHFLVETVSRLSRYEQNQLMAADLAISEQREALMAKYQIPEPVVSQWQNSIQNNLLDQRSDVEDEESPASEQVSSGSEYIPLASTDDSSIVSPPRKPQRLLAAPRGPTKAFQVGEHNILRDSEEHDSLSSTGDPTQDLAAKFDAAAMPGMPTSSEDAPSWDEIWNSMESLWTKPTVIAFPSVAAPLDVWKKSVAREPSRLRHLLRSFTTILSS</sequence>
<keyword evidence="3" id="KW-1185">Reference proteome</keyword>
<gene>
    <name evidence="2" type="ORF">PHMEG_00010258</name>
</gene>
<feature type="region of interest" description="Disordered" evidence="1">
    <location>
        <begin position="175"/>
        <end position="223"/>
    </location>
</feature>
<feature type="compositionally biased region" description="Polar residues" evidence="1">
    <location>
        <begin position="42"/>
        <end position="55"/>
    </location>
</feature>
<feature type="region of interest" description="Disordered" evidence="1">
    <location>
        <begin position="1"/>
        <end position="62"/>
    </location>
</feature>
<dbReference type="Proteomes" id="UP000198211">
    <property type="component" value="Unassembled WGS sequence"/>
</dbReference>
<evidence type="ECO:0000313" key="3">
    <source>
        <dbReference type="Proteomes" id="UP000198211"/>
    </source>
</evidence>
<proteinExistence type="predicted"/>
<organism evidence="2 3">
    <name type="scientific">Phytophthora megakarya</name>
    <dbReference type="NCBI Taxonomy" id="4795"/>
    <lineage>
        <taxon>Eukaryota</taxon>
        <taxon>Sar</taxon>
        <taxon>Stramenopiles</taxon>
        <taxon>Oomycota</taxon>
        <taxon>Peronosporomycetes</taxon>
        <taxon>Peronosporales</taxon>
        <taxon>Peronosporaceae</taxon>
        <taxon>Phytophthora</taxon>
    </lineage>
</organism>